<evidence type="ECO:0000313" key="2">
    <source>
        <dbReference type="EMBL" id="MBK3494928.1"/>
    </source>
</evidence>
<dbReference type="EMBL" id="JAEOAH010000007">
    <property type="protein sequence ID" value="MBK3494928.1"/>
    <property type="molecule type" value="Genomic_DNA"/>
</dbReference>
<protein>
    <submittedName>
        <fullName evidence="2">Uncharacterized protein</fullName>
    </submittedName>
</protein>
<feature type="transmembrane region" description="Helical" evidence="1">
    <location>
        <begin position="46"/>
        <end position="65"/>
    </location>
</feature>
<keyword evidence="1" id="KW-1133">Transmembrane helix</keyword>
<dbReference type="RefSeq" id="WP_200748709.1">
    <property type="nucleotide sequence ID" value="NZ_JAEOAH010000007.1"/>
</dbReference>
<gene>
    <name evidence="2" type="ORF">JFL43_08645</name>
</gene>
<accession>A0ABS1H7D4</accession>
<keyword evidence="1" id="KW-0472">Membrane</keyword>
<evidence type="ECO:0000313" key="3">
    <source>
        <dbReference type="Proteomes" id="UP000618943"/>
    </source>
</evidence>
<feature type="transmembrane region" description="Helical" evidence="1">
    <location>
        <begin position="7"/>
        <end position="26"/>
    </location>
</feature>
<comment type="caution">
    <text evidence="2">The sequence shown here is derived from an EMBL/GenBank/DDBJ whole genome shotgun (WGS) entry which is preliminary data.</text>
</comment>
<organism evidence="2 3">
    <name type="scientific">Viridibacillus soli</name>
    <dbReference type="NCBI Taxonomy" id="2798301"/>
    <lineage>
        <taxon>Bacteria</taxon>
        <taxon>Bacillati</taxon>
        <taxon>Bacillota</taxon>
        <taxon>Bacilli</taxon>
        <taxon>Bacillales</taxon>
        <taxon>Caryophanaceae</taxon>
        <taxon>Viridibacillus</taxon>
    </lineage>
</organism>
<keyword evidence="1" id="KW-0812">Transmembrane</keyword>
<sequence>MMNKWTLYQVVVLVILSIFMAVVIQYRELFVVDMSASAGFMSFVPMLLQFVFIMVLVGCFSYILVFQSYKSETFLKHPIWMKMYIIIPGVLLLFTIVFITTVLMSNNVQNFFSENHWTMDVFIASCILLMNLFVVSVIHKIKGISISAVSKIFRLIFGQR</sequence>
<name>A0ABS1H7D4_9BACL</name>
<feature type="transmembrane region" description="Helical" evidence="1">
    <location>
        <begin position="117"/>
        <end position="138"/>
    </location>
</feature>
<reference evidence="2 3" key="1">
    <citation type="submission" date="2020-12" db="EMBL/GenBank/DDBJ databases">
        <title>YIM B01967 draft genome.</title>
        <authorList>
            <person name="Yan X."/>
        </authorList>
    </citation>
    <scope>NUCLEOTIDE SEQUENCE [LARGE SCALE GENOMIC DNA]</scope>
    <source>
        <strain evidence="2 3">YIM B01967</strain>
    </source>
</reference>
<dbReference type="Proteomes" id="UP000618943">
    <property type="component" value="Unassembled WGS sequence"/>
</dbReference>
<feature type="transmembrane region" description="Helical" evidence="1">
    <location>
        <begin position="85"/>
        <end position="105"/>
    </location>
</feature>
<proteinExistence type="predicted"/>
<evidence type="ECO:0000256" key="1">
    <source>
        <dbReference type="SAM" id="Phobius"/>
    </source>
</evidence>
<keyword evidence="3" id="KW-1185">Reference proteome</keyword>